<organism evidence="10 11">
    <name type="scientific">Streptomyces sanglieri</name>
    <dbReference type="NCBI Taxonomy" id="193460"/>
    <lineage>
        <taxon>Bacteria</taxon>
        <taxon>Bacillati</taxon>
        <taxon>Actinomycetota</taxon>
        <taxon>Actinomycetes</taxon>
        <taxon>Kitasatosporales</taxon>
        <taxon>Streptomycetaceae</taxon>
        <taxon>Streptomyces</taxon>
    </lineage>
</organism>
<evidence type="ECO:0000256" key="2">
    <source>
        <dbReference type="ARBA" id="ARBA00022527"/>
    </source>
</evidence>
<dbReference type="PANTHER" id="PTHR43289">
    <property type="entry name" value="MITOGEN-ACTIVATED PROTEIN KINASE KINASE KINASE 20-RELATED"/>
    <property type="match status" value="1"/>
</dbReference>
<dbReference type="EC" id="2.7.11.1" evidence="1"/>
<dbReference type="InterPro" id="IPR011009">
    <property type="entry name" value="Kinase-like_dom_sf"/>
</dbReference>
<dbReference type="InterPro" id="IPR000719">
    <property type="entry name" value="Prot_kinase_dom"/>
</dbReference>
<dbReference type="GO" id="GO:0016301">
    <property type="term" value="F:kinase activity"/>
    <property type="evidence" value="ECO:0007669"/>
    <property type="project" value="UniProtKB-KW"/>
</dbReference>
<dbReference type="Gene3D" id="1.10.510.10">
    <property type="entry name" value="Transferase(Phosphotransferase) domain 1"/>
    <property type="match status" value="1"/>
</dbReference>
<keyword evidence="5 10" id="KW-0418">Kinase</keyword>
<keyword evidence="6" id="KW-0067">ATP-binding</keyword>
<dbReference type="PROSITE" id="PS50011">
    <property type="entry name" value="PROTEIN_KINASE_DOM"/>
    <property type="match status" value="1"/>
</dbReference>
<evidence type="ECO:0000313" key="11">
    <source>
        <dbReference type="Proteomes" id="UP001596915"/>
    </source>
</evidence>
<evidence type="ECO:0000256" key="4">
    <source>
        <dbReference type="ARBA" id="ARBA00022741"/>
    </source>
</evidence>
<feature type="region of interest" description="Disordered" evidence="7">
    <location>
        <begin position="306"/>
        <end position="326"/>
    </location>
</feature>
<reference evidence="11" key="1">
    <citation type="journal article" date="2019" name="Int. J. Syst. Evol. Microbiol.">
        <title>The Global Catalogue of Microorganisms (GCM) 10K type strain sequencing project: providing services to taxonomists for standard genome sequencing and annotation.</title>
        <authorList>
            <consortium name="The Broad Institute Genomics Platform"/>
            <consortium name="The Broad Institute Genome Sequencing Center for Infectious Disease"/>
            <person name="Wu L."/>
            <person name="Ma J."/>
        </authorList>
    </citation>
    <scope>NUCLEOTIDE SEQUENCE [LARGE SCALE GENOMIC DNA]</scope>
    <source>
        <strain evidence="11">JCM 12607</strain>
    </source>
</reference>
<keyword evidence="8" id="KW-1133">Transmembrane helix</keyword>
<evidence type="ECO:0000259" key="9">
    <source>
        <dbReference type="PROSITE" id="PS50011"/>
    </source>
</evidence>
<dbReference type="EMBL" id="JBHTGL010000005">
    <property type="protein sequence ID" value="MFD0622354.1"/>
    <property type="molecule type" value="Genomic_DNA"/>
</dbReference>
<feature type="domain" description="Protein kinase" evidence="9">
    <location>
        <begin position="1"/>
        <end position="106"/>
    </location>
</feature>
<dbReference type="SUPFAM" id="SSF56112">
    <property type="entry name" value="Protein kinase-like (PK-like)"/>
    <property type="match status" value="1"/>
</dbReference>
<feature type="region of interest" description="Disordered" evidence="7">
    <location>
        <begin position="118"/>
        <end position="142"/>
    </location>
</feature>
<protein>
    <recommendedName>
        <fullName evidence="1">non-specific serine/threonine protein kinase</fullName>
        <ecNumber evidence="1">2.7.11.1</ecNumber>
    </recommendedName>
</protein>
<name>A0ABW2WRA9_9ACTN</name>
<keyword evidence="4" id="KW-0547">Nucleotide-binding</keyword>
<feature type="compositionally biased region" description="Low complexity" evidence="7">
    <location>
        <begin position="118"/>
        <end position="130"/>
    </location>
</feature>
<accession>A0ABW2WRA9</accession>
<keyword evidence="8" id="KW-0472">Membrane</keyword>
<evidence type="ECO:0000256" key="6">
    <source>
        <dbReference type="ARBA" id="ARBA00022840"/>
    </source>
</evidence>
<evidence type="ECO:0000256" key="1">
    <source>
        <dbReference type="ARBA" id="ARBA00012513"/>
    </source>
</evidence>
<dbReference type="PANTHER" id="PTHR43289:SF6">
    <property type="entry name" value="SERINE_THREONINE-PROTEIN KINASE NEKL-3"/>
    <property type="match status" value="1"/>
</dbReference>
<evidence type="ECO:0000256" key="8">
    <source>
        <dbReference type="SAM" id="Phobius"/>
    </source>
</evidence>
<dbReference type="Proteomes" id="UP001596915">
    <property type="component" value="Unassembled WGS sequence"/>
</dbReference>
<sequence length="326" mass="35623">MPPSSQLAPAGTPQYGAPEQFLSERGDARSDLYALGSVLFALLTGRPPFTGHTSFAIMQRKLTEDAPHLDTLRPDLPPALTRLVAELLEREPDRRPQTAEEVHEYLGRLRTALAAPGASAATTVTATPPRRVVPPPTEREPARDGAFEISWTGQEPITEYAPAARWRNSQLVLFLVVHLAATAAGLYVTVLSIQGHFDNDSWLAILAPLSVLSLILAILGLFKLAENTHQCSRHRSALRNRSPWSLHVGPGGITTTDNFRRTIPWEQVKTVTTEIIDAPEWYAYPGLHVRFFKRANVTPYAPRAGSTPATLLPARKTASPCASSAH</sequence>
<dbReference type="Pfam" id="PF00069">
    <property type="entry name" value="Pkinase"/>
    <property type="match status" value="1"/>
</dbReference>
<comment type="caution">
    <text evidence="10">The sequence shown here is derived from an EMBL/GenBank/DDBJ whole genome shotgun (WGS) entry which is preliminary data.</text>
</comment>
<evidence type="ECO:0000256" key="5">
    <source>
        <dbReference type="ARBA" id="ARBA00022777"/>
    </source>
</evidence>
<keyword evidence="2" id="KW-0723">Serine/threonine-protein kinase</keyword>
<evidence type="ECO:0000313" key="10">
    <source>
        <dbReference type="EMBL" id="MFD0622354.1"/>
    </source>
</evidence>
<feature type="transmembrane region" description="Helical" evidence="8">
    <location>
        <begin position="202"/>
        <end position="225"/>
    </location>
</feature>
<proteinExistence type="predicted"/>
<keyword evidence="11" id="KW-1185">Reference proteome</keyword>
<evidence type="ECO:0000256" key="3">
    <source>
        <dbReference type="ARBA" id="ARBA00022679"/>
    </source>
</evidence>
<keyword evidence="3" id="KW-0808">Transferase</keyword>
<keyword evidence="8" id="KW-0812">Transmembrane</keyword>
<evidence type="ECO:0000256" key="7">
    <source>
        <dbReference type="SAM" id="MobiDB-lite"/>
    </source>
</evidence>
<feature type="transmembrane region" description="Helical" evidence="8">
    <location>
        <begin position="171"/>
        <end position="190"/>
    </location>
</feature>
<gene>
    <name evidence="10" type="ORF">ACFQ2K_05440</name>
</gene>